<feature type="signal peptide" evidence="1">
    <location>
        <begin position="1"/>
        <end position="22"/>
    </location>
</feature>
<dbReference type="STRING" id="48467.SAMN02745166_00443"/>
<evidence type="ECO:0000259" key="2">
    <source>
        <dbReference type="Pfam" id="PF06283"/>
    </source>
</evidence>
<organism evidence="3 4">
    <name type="scientific">Prosthecobacter debontii</name>
    <dbReference type="NCBI Taxonomy" id="48467"/>
    <lineage>
        <taxon>Bacteria</taxon>
        <taxon>Pseudomonadati</taxon>
        <taxon>Verrucomicrobiota</taxon>
        <taxon>Verrucomicrobiia</taxon>
        <taxon>Verrucomicrobiales</taxon>
        <taxon>Verrucomicrobiaceae</taxon>
        <taxon>Prosthecobacter</taxon>
    </lineage>
</organism>
<feature type="chain" id="PRO_5013024360" evidence="1">
    <location>
        <begin position="23"/>
        <end position="336"/>
    </location>
</feature>
<name>A0A1T4WKU9_9BACT</name>
<dbReference type="InterPro" id="IPR029062">
    <property type="entry name" value="Class_I_gatase-like"/>
</dbReference>
<gene>
    <name evidence="3" type="ORF">SAMN02745166_00443</name>
</gene>
<accession>A0A1T4WKU9</accession>
<evidence type="ECO:0000313" key="3">
    <source>
        <dbReference type="EMBL" id="SKA77924.1"/>
    </source>
</evidence>
<dbReference type="RefSeq" id="WP_245846430.1">
    <property type="nucleotide sequence ID" value="NZ_FUYE01000001.1"/>
</dbReference>
<dbReference type="Gene3D" id="3.40.50.880">
    <property type="match status" value="1"/>
</dbReference>
<keyword evidence="4" id="KW-1185">Reference proteome</keyword>
<evidence type="ECO:0000313" key="4">
    <source>
        <dbReference type="Proteomes" id="UP000190774"/>
    </source>
</evidence>
<dbReference type="Pfam" id="PF06283">
    <property type="entry name" value="ThuA"/>
    <property type="match status" value="1"/>
</dbReference>
<dbReference type="AlphaFoldDB" id="A0A1T4WKU9"/>
<dbReference type="InterPro" id="IPR029010">
    <property type="entry name" value="ThuA-like"/>
</dbReference>
<evidence type="ECO:0000256" key="1">
    <source>
        <dbReference type="SAM" id="SignalP"/>
    </source>
</evidence>
<dbReference type="Proteomes" id="UP000190774">
    <property type="component" value="Unassembled WGS sequence"/>
</dbReference>
<dbReference type="SUPFAM" id="SSF52317">
    <property type="entry name" value="Class I glutamine amidotransferase-like"/>
    <property type="match status" value="1"/>
</dbReference>
<sequence length="336" mass="36286">MIRRRTLLASLLATLPLGSCLAAEDYLTYAPSGPSINKHVVLLAGDEEYRSEEAMPMLARLLTERHGFKTTVLFSVGADGGVDPTAGGSLTHPEALDSADAIVMLIRFRKWNEETLARFDAAIKRGVAVVALRTSTHAFSGIPKDSAYVSWNWNNEGGWGKKVLGETWVSHWGKHKFEATQAVIESANASDPVLQGVTDIFGTSDVYEAYPAADAKILLRGKVLTGMTPDTAAASHVKARASDKQEQAVNEPMMPIAWTRVVKNDAGTENKILCTTMGAATDLTNESLRRLVVNGVYWGLGMDVPAKADVTLVGDYNPTAYGFNGFKKGLKISDLK</sequence>
<keyword evidence="1" id="KW-0732">Signal</keyword>
<protein>
    <submittedName>
        <fullName evidence="3">Trehalose utilisation</fullName>
    </submittedName>
</protein>
<dbReference type="EMBL" id="FUYE01000001">
    <property type="protein sequence ID" value="SKA77924.1"/>
    <property type="molecule type" value="Genomic_DNA"/>
</dbReference>
<reference evidence="4" key="1">
    <citation type="submission" date="2017-02" db="EMBL/GenBank/DDBJ databases">
        <authorList>
            <person name="Varghese N."/>
            <person name="Submissions S."/>
        </authorList>
    </citation>
    <scope>NUCLEOTIDE SEQUENCE [LARGE SCALE GENOMIC DNA]</scope>
    <source>
        <strain evidence="4">ATCC 700200</strain>
    </source>
</reference>
<feature type="domain" description="ThuA-like" evidence="2">
    <location>
        <begin position="53"/>
        <end position="298"/>
    </location>
</feature>
<proteinExistence type="predicted"/>